<evidence type="ECO:0000256" key="2">
    <source>
        <dbReference type="SAM" id="MobiDB-lite"/>
    </source>
</evidence>
<protein>
    <submittedName>
        <fullName evidence="4">NAD-dependent epimerase/dehydratase family protein</fullName>
    </submittedName>
</protein>
<dbReference type="AlphaFoldDB" id="A0A372ZZJ0"/>
<feature type="domain" description="NAD-dependent epimerase/dehydratase" evidence="3">
    <location>
        <begin position="8"/>
        <end position="240"/>
    </location>
</feature>
<dbReference type="EMBL" id="QVIG01000001">
    <property type="protein sequence ID" value="RGD61298.1"/>
    <property type="molecule type" value="Genomic_DNA"/>
</dbReference>
<feature type="region of interest" description="Disordered" evidence="2">
    <location>
        <begin position="306"/>
        <end position="327"/>
    </location>
</feature>
<dbReference type="Gene3D" id="3.40.50.720">
    <property type="entry name" value="NAD(P)-binding Rossmann-like Domain"/>
    <property type="match status" value="1"/>
</dbReference>
<evidence type="ECO:0000313" key="4">
    <source>
        <dbReference type="EMBL" id="RGD61298.1"/>
    </source>
</evidence>
<comment type="similarity">
    <text evidence="1">Belongs to the NAD(P)-dependent epimerase/dehydratase family.</text>
</comment>
<reference evidence="4 5" key="1">
    <citation type="submission" date="2018-08" db="EMBL/GenBank/DDBJ databases">
        <title>Diversity &amp; Physiological Properties of Lignin-Decomposing Actinobacteria from Soil.</title>
        <authorList>
            <person name="Roh S.G."/>
            <person name="Kim S.B."/>
        </authorList>
    </citation>
    <scope>NUCLEOTIDE SEQUENCE [LARGE SCALE GENOMIC DNA]</scope>
    <source>
        <strain evidence="4 5">MMS17-GH009</strain>
    </source>
</reference>
<sequence>MLEEYDKVLVSGGLGFVGRHLTSALLFLGKEVAIIDNARTATSISAPSGTTLHLLDIREVDAVAEAVDDADLVFHVAANANGTLSVTQPRLDFEINALGTLIFAEALLKASVRRVVYVSSASVYGTPRKFPMDEDHPTRPFVPYGASKLSGEITCLALHRACGLPVVVGRPFCVYGPGENPHEAMVEVGRFLRWHLNHQPIQIVGDIDRKTRDFVHVTDLVQGLLTIADRAELGEVFNIGSGTEVSMRDLVNTIGEATGVTPEVSVIPEIEDDTYRLVGDISKLQGLGYRPAVSLAEGVRDLADHLGANPELPGSPTIFSRGQHGES</sequence>
<evidence type="ECO:0000259" key="3">
    <source>
        <dbReference type="Pfam" id="PF01370"/>
    </source>
</evidence>
<dbReference type="Proteomes" id="UP000263377">
    <property type="component" value="Unassembled WGS sequence"/>
</dbReference>
<dbReference type="SUPFAM" id="SSF51735">
    <property type="entry name" value="NAD(P)-binding Rossmann-fold domains"/>
    <property type="match status" value="1"/>
</dbReference>
<gene>
    <name evidence="4" type="ORF">DR950_29195</name>
</gene>
<dbReference type="Pfam" id="PF01370">
    <property type="entry name" value="Epimerase"/>
    <property type="match status" value="1"/>
</dbReference>
<keyword evidence="5" id="KW-1185">Reference proteome</keyword>
<evidence type="ECO:0000313" key="5">
    <source>
        <dbReference type="Proteomes" id="UP000263377"/>
    </source>
</evidence>
<organism evidence="4 5">
    <name type="scientific">Kitasatospora xanthocidica</name>
    <dbReference type="NCBI Taxonomy" id="83382"/>
    <lineage>
        <taxon>Bacteria</taxon>
        <taxon>Bacillati</taxon>
        <taxon>Actinomycetota</taxon>
        <taxon>Actinomycetes</taxon>
        <taxon>Kitasatosporales</taxon>
        <taxon>Streptomycetaceae</taxon>
        <taxon>Kitasatospora</taxon>
    </lineage>
</organism>
<comment type="caution">
    <text evidence="4">The sequence shown here is derived from an EMBL/GenBank/DDBJ whole genome shotgun (WGS) entry which is preliminary data.</text>
</comment>
<dbReference type="RefSeq" id="WP_049652368.1">
    <property type="nucleotide sequence ID" value="NZ_QVIG01000001.1"/>
</dbReference>
<dbReference type="PANTHER" id="PTHR43000">
    <property type="entry name" value="DTDP-D-GLUCOSE 4,6-DEHYDRATASE-RELATED"/>
    <property type="match status" value="1"/>
</dbReference>
<evidence type="ECO:0000256" key="1">
    <source>
        <dbReference type="ARBA" id="ARBA00007637"/>
    </source>
</evidence>
<accession>A0A372ZZJ0</accession>
<dbReference type="InterPro" id="IPR036291">
    <property type="entry name" value="NAD(P)-bd_dom_sf"/>
</dbReference>
<name>A0A372ZZJ0_9ACTN</name>
<proteinExistence type="inferred from homology"/>
<dbReference type="InterPro" id="IPR001509">
    <property type="entry name" value="Epimerase_deHydtase"/>
</dbReference>